<sequence>MEVSQCNRNPMFLADFAYDGIFSDGNRFCLRIPEEDVAEFANTLLKAYQDDMDGKVEVIPPHIRITNSGNIYHDGKIIK</sequence>
<dbReference type="HOGENOM" id="CLU_2598585_0_0_10"/>
<dbReference type="RefSeq" id="WP_007209795.1">
    <property type="nucleotide sequence ID" value="NZ_EQ973488.1"/>
</dbReference>
<dbReference type="EMBL" id="ACCH01000035">
    <property type="protein sequence ID" value="EEF91936.1"/>
    <property type="molecule type" value="Genomic_DNA"/>
</dbReference>
<dbReference type="AlphaFoldDB" id="E2N810"/>
<evidence type="ECO:0000313" key="2">
    <source>
        <dbReference type="Proteomes" id="UP000003711"/>
    </source>
</evidence>
<accession>E2N810</accession>
<gene>
    <name evidence="1" type="ORF">BACCELL_00405</name>
</gene>
<protein>
    <submittedName>
        <fullName evidence="1">Uncharacterized protein</fullName>
    </submittedName>
</protein>
<proteinExistence type="predicted"/>
<comment type="caution">
    <text evidence="1">The sequence shown here is derived from an EMBL/GenBank/DDBJ whole genome shotgun (WGS) entry which is preliminary data.</text>
</comment>
<evidence type="ECO:0000313" key="1">
    <source>
        <dbReference type="EMBL" id="EEF91936.1"/>
    </source>
</evidence>
<reference evidence="1 2" key="1">
    <citation type="submission" date="2008-12" db="EMBL/GenBank/DDBJ databases">
        <authorList>
            <person name="Fulton L."/>
            <person name="Clifton S."/>
            <person name="Fulton B."/>
            <person name="Xu J."/>
            <person name="Minx P."/>
            <person name="Pepin K.H."/>
            <person name="Johnson M."/>
            <person name="Bhonagiri V."/>
            <person name="Nash W.E."/>
            <person name="Mardis E.R."/>
            <person name="Wilson R.K."/>
        </authorList>
    </citation>
    <scope>NUCLEOTIDE SEQUENCE [LARGE SCALE GENOMIC DNA]</scope>
    <source>
        <strain evidence="1 2">DSM 14838</strain>
    </source>
</reference>
<reference evidence="1 2" key="2">
    <citation type="submission" date="2009-01" db="EMBL/GenBank/DDBJ databases">
        <title>Draft genome sequence of Bacteroides cellulosilyticus (DSM 14838).</title>
        <authorList>
            <person name="Sudarsanam P."/>
            <person name="Ley R."/>
            <person name="Guruge J."/>
            <person name="Turnbaugh P.J."/>
            <person name="Mahowald M."/>
            <person name="Liep D."/>
            <person name="Gordon J."/>
        </authorList>
    </citation>
    <scope>NUCLEOTIDE SEQUENCE [LARGE SCALE GENOMIC DNA]</scope>
    <source>
        <strain evidence="1 2">DSM 14838</strain>
    </source>
</reference>
<organism evidence="1 2">
    <name type="scientific">Bacteroides cellulosilyticus DSM 14838</name>
    <dbReference type="NCBI Taxonomy" id="537012"/>
    <lineage>
        <taxon>Bacteria</taxon>
        <taxon>Pseudomonadati</taxon>
        <taxon>Bacteroidota</taxon>
        <taxon>Bacteroidia</taxon>
        <taxon>Bacteroidales</taxon>
        <taxon>Bacteroidaceae</taxon>
        <taxon>Bacteroides</taxon>
    </lineage>
</organism>
<dbReference type="Proteomes" id="UP000003711">
    <property type="component" value="Unassembled WGS sequence"/>
</dbReference>
<name>E2N810_9BACE</name>